<proteinExistence type="predicted"/>
<accession>S9QLR6</accession>
<protein>
    <recommendedName>
        <fullName evidence="1">GSCFA domain-containing protein</fullName>
    </recommendedName>
</protein>
<sequence>MSRETPYSDLPDHCFWSRSHRGKPASEVDPVVKGGFTLTPEMKIATAGSCFAQHIARHLKAQGYNYLVTERAHPIIAPEIAARFGYGTFTARFGNIYTVRQLLQLARRAYGAFRPAEDAWETEGGLIDPFRPNIQPEPFAGREDYDAARETHFAAVREMIESADVFVFTFGLTEAWTSAEDGAVFPLAPGVAGGTFDAERHVFHNFTVDEITADFTAFVELMRARNPEVKILMTVSPVPLIATAREDQSVIAATAYSKAVLRVATEQLSQSLPDCHYFPSYEVITGNHARGAYFGPDLREVERAGVDHVMRLFMRHYTEGEAPAAPKDGKDESSFQDRVEKALDLICDEEMIEKAVR</sequence>
<comment type="caution">
    <text evidence="2">The sequence shown here is derived from an EMBL/GenBank/DDBJ whole genome shotgun (WGS) entry which is preliminary data.</text>
</comment>
<dbReference type="HOGENOM" id="CLU_049172_0_0_5"/>
<dbReference type="Proteomes" id="UP000015347">
    <property type="component" value="Unassembled WGS sequence"/>
</dbReference>
<dbReference type="STRING" id="1123237.Salmuc_03221"/>
<dbReference type="eggNOG" id="COG0455">
    <property type="taxonomic scope" value="Bacteria"/>
</dbReference>
<dbReference type="RefSeq" id="WP_020041592.1">
    <property type="nucleotide sequence ID" value="NZ_KE557275.1"/>
</dbReference>
<organism evidence="2 3">
    <name type="scientific">Salipiger mucosus DSM 16094</name>
    <dbReference type="NCBI Taxonomy" id="1123237"/>
    <lineage>
        <taxon>Bacteria</taxon>
        <taxon>Pseudomonadati</taxon>
        <taxon>Pseudomonadota</taxon>
        <taxon>Alphaproteobacteria</taxon>
        <taxon>Rhodobacterales</taxon>
        <taxon>Roseobacteraceae</taxon>
        <taxon>Salipiger</taxon>
    </lineage>
</organism>
<name>S9QLR6_9RHOB</name>
<feature type="domain" description="GSCFA" evidence="1">
    <location>
        <begin position="43"/>
        <end position="313"/>
    </location>
</feature>
<keyword evidence="3" id="KW-1185">Reference proteome</keyword>
<dbReference type="InterPro" id="IPR014982">
    <property type="entry name" value="GSCFA"/>
</dbReference>
<dbReference type="Pfam" id="PF08885">
    <property type="entry name" value="GSCFA"/>
    <property type="match status" value="1"/>
</dbReference>
<dbReference type="EMBL" id="APVH01000022">
    <property type="protein sequence ID" value="EPX82416.1"/>
    <property type="molecule type" value="Genomic_DNA"/>
</dbReference>
<reference evidence="3" key="1">
    <citation type="journal article" date="2014" name="Stand. Genomic Sci.">
        <title>Genome sequence of the exopolysaccharide-producing Salipiger mucosus type strain (DSM 16094(T)), a moderately halophilic member of the Roseobacter clade.</title>
        <authorList>
            <person name="Riedel T."/>
            <person name="Spring S."/>
            <person name="Fiebig A."/>
            <person name="Petersen J."/>
            <person name="Kyrpides N.C."/>
            <person name="Goker M."/>
            <person name="Klenk H.P."/>
        </authorList>
    </citation>
    <scope>NUCLEOTIDE SEQUENCE [LARGE SCALE GENOMIC DNA]</scope>
    <source>
        <strain evidence="3">DSM 16094</strain>
    </source>
</reference>
<evidence type="ECO:0000313" key="2">
    <source>
        <dbReference type="EMBL" id="EPX82416.1"/>
    </source>
</evidence>
<dbReference type="AlphaFoldDB" id="S9QLR6"/>
<evidence type="ECO:0000259" key="1">
    <source>
        <dbReference type="Pfam" id="PF08885"/>
    </source>
</evidence>
<evidence type="ECO:0000313" key="3">
    <source>
        <dbReference type="Proteomes" id="UP000015347"/>
    </source>
</evidence>
<dbReference type="SUPFAM" id="SSF52266">
    <property type="entry name" value="SGNH hydrolase"/>
    <property type="match status" value="1"/>
</dbReference>
<gene>
    <name evidence="2" type="ORF">Salmuc_03221</name>
</gene>
<dbReference type="OrthoDB" id="369216at2"/>